<reference evidence="4 5" key="1">
    <citation type="submission" date="2013-12" db="EMBL/GenBank/DDBJ databases">
        <authorList>
            <person name="Cubeta M."/>
            <person name="Pakala S."/>
            <person name="Fedorova N."/>
            <person name="Thomas E."/>
            <person name="Dean R."/>
            <person name="Jabaji S."/>
            <person name="Neate S."/>
            <person name="Toda T."/>
            <person name="Tavantzis S."/>
            <person name="Vilgalys R."/>
            <person name="Bharathan N."/>
            <person name="Pakala S."/>
            <person name="Losada L.S."/>
            <person name="Zafar N."/>
            <person name="Nierman W."/>
        </authorList>
    </citation>
    <scope>NUCLEOTIDE SEQUENCE [LARGE SCALE GENOMIC DNA]</scope>
    <source>
        <strain evidence="4 5">123E</strain>
    </source>
</reference>
<dbReference type="PANTHER" id="PTHR34154:SF3">
    <property type="entry name" value="ALKALI-SENSITIVE LINKAGE PROTEIN 1"/>
    <property type="match status" value="1"/>
</dbReference>
<dbReference type="EMBL" id="AZST01000133">
    <property type="protein sequence ID" value="KEP51967.1"/>
    <property type="molecule type" value="Genomic_DNA"/>
</dbReference>
<gene>
    <name evidence="4" type="ORF">V565_053040</name>
</gene>
<organism evidence="4 5">
    <name type="scientific">Rhizoctonia solani 123E</name>
    <dbReference type="NCBI Taxonomy" id="1423351"/>
    <lineage>
        <taxon>Eukaryota</taxon>
        <taxon>Fungi</taxon>
        <taxon>Dikarya</taxon>
        <taxon>Basidiomycota</taxon>
        <taxon>Agaricomycotina</taxon>
        <taxon>Agaricomycetes</taxon>
        <taxon>Cantharellales</taxon>
        <taxon>Ceratobasidiaceae</taxon>
        <taxon>Rhizoctonia</taxon>
    </lineage>
</organism>
<keyword evidence="4" id="KW-0378">Hydrolase</keyword>
<evidence type="ECO:0000259" key="3">
    <source>
        <dbReference type="Pfam" id="PF11790"/>
    </source>
</evidence>
<protein>
    <submittedName>
        <fullName evidence="4">Glycoside hydrolase catalytic core protein</fullName>
    </submittedName>
</protein>
<dbReference type="Proteomes" id="UP000027456">
    <property type="component" value="Unassembled WGS sequence"/>
</dbReference>
<dbReference type="Pfam" id="PF11790">
    <property type="entry name" value="Glyco_hydro_cc"/>
    <property type="match status" value="1"/>
</dbReference>
<dbReference type="PANTHER" id="PTHR34154">
    <property type="entry name" value="ALKALI-SENSITIVE LINKAGE PROTEIN 1"/>
    <property type="match status" value="1"/>
</dbReference>
<dbReference type="InterPro" id="IPR053183">
    <property type="entry name" value="ASL1"/>
</dbReference>
<feature type="region of interest" description="Disordered" evidence="1">
    <location>
        <begin position="40"/>
        <end position="141"/>
    </location>
</feature>
<dbReference type="HOGENOM" id="CLU_040908_0_1_1"/>
<dbReference type="InterPro" id="IPR024655">
    <property type="entry name" value="Asl1_glyco_hydro_catalytic"/>
</dbReference>
<accession>A0A074SPL7</accession>
<evidence type="ECO:0000256" key="1">
    <source>
        <dbReference type="SAM" id="MobiDB-lite"/>
    </source>
</evidence>
<comment type="caution">
    <text evidence="4">The sequence shown here is derived from an EMBL/GenBank/DDBJ whole genome shotgun (WGS) entry which is preliminary data.</text>
</comment>
<proteinExistence type="predicted"/>
<feature type="compositionally biased region" description="Low complexity" evidence="1">
    <location>
        <begin position="63"/>
        <end position="130"/>
    </location>
</feature>
<dbReference type="GO" id="GO:0009277">
    <property type="term" value="C:fungal-type cell wall"/>
    <property type="evidence" value="ECO:0007669"/>
    <property type="project" value="TreeGrafter"/>
</dbReference>
<dbReference type="InterPro" id="IPR017853">
    <property type="entry name" value="GH"/>
</dbReference>
<keyword evidence="5" id="KW-1185">Reference proteome</keyword>
<evidence type="ECO:0000313" key="5">
    <source>
        <dbReference type="Proteomes" id="UP000027456"/>
    </source>
</evidence>
<dbReference type="GO" id="GO:0071966">
    <property type="term" value="P:fungal-type cell wall polysaccharide metabolic process"/>
    <property type="evidence" value="ECO:0007669"/>
    <property type="project" value="TreeGrafter"/>
</dbReference>
<evidence type="ECO:0000256" key="2">
    <source>
        <dbReference type="SAM" id="SignalP"/>
    </source>
</evidence>
<dbReference type="GO" id="GO:0016787">
    <property type="term" value="F:hydrolase activity"/>
    <property type="evidence" value="ECO:0007669"/>
    <property type="project" value="UniProtKB-KW"/>
</dbReference>
<dbReference type="AlphaFoldDB" id="A0A074SPL7"/>
<sequence>MAVMSRLLPLVAYTTFAIFFLTLMAAPTNALAHESRVHAARGHESIAKRKRNPVKRAKRCRPQTTSLVAASTSTASTQAPVTSAQTTSVPVTTPVAAAPPTTTTHPATTKAATSSTHSSSAVPTTSVSVSTGGGSSSGNTGLDPNKKLLLAWTSGPTNLEKFGYGTRVGGMYTWSPWCPDNAKTIGVPCFQQLWGEKQKSSFTQQVGSTPSTLIFGFNEPNQGDQSNMSAQDGATLWNTMIKPLKREGAKLVSPACTSAPSGKTWIQDMMKACGSDKCGFDFLAIHWYGTSPESFKAYVDDFWKTFNTPLIVSEYACQDFSGGAQCTKQQTIDFHHTMATWLDQHEGVAMYAPFGFMPDMGNVNPDNQLMGSDGGPNELGNFYLYH</sequence>
<dbReference type="SUPFAM" id="SSF51445">
    <property type="entry name" value="(Trans)glycosidases"/>
    <property type="match status" value="1"/>
</dbReference>
<keyword evidence="2" id="KW-0732">Signal</keyword>
<feature type="chain" id="PRO_5001698861" evidence="2">
    <location>
        <begin position="33"/>
        <end position="386"/>
    </location>
</feature>
<feature type="signal peptide" evidence="2">
    <location>
        <begin position="1"/>
        <end position="32"/>
    </location>
</feature>
<dbReference type="STRING" id="1423351.A0A074SPL7"/>
<dbReference type="Gene3D" id="3.20.20.80">
    <property type="entry name" value="Glycosidases"/>
    <property type="match status" value="1"/>
</dbReference>
<feature type="compositionally biased region" description="Basic residues" evidence="1">
    <location>
        <begin position="48"/>
        <end position="61"/>
    </location>
</feature>
<name>A0A074SPL7_9AGAM</name>
<dbReference type="OrthoDB" id="5959761at2759"/>
<evidence type="ECO:0000313" key="4">
    <source>
        <dbReference type="EMBL" id="KEP51967.1"/>
    </source>
</evidence>
<feature type="domain" description="Asl1-like glycosyl hydrolase catalytic" evidence="3">
    <location>
        <begin position="151"/>
        <end position="383"/>
    </location>
</feature>